<dbReference type="AlphaFoldDB" id="A0A8S0YM94"/>
<protein>
    <submittedName>
        <fullName evidence="1">Uncharacterized protein</fullName>
    </submittedName>
</protein>
<evidence type="ECO:0000313" key="1">
    <source>
        <dbReference type="EMBL" id="CAB3220053.1"/>
    </source>
</evidence>
<accession>A0A8S0YM94</accession>
<name>A0A8S0YM94_ARCPL</name>
<evidence type="ECO:0000313" key="2">
    <source>
        <dbReference type="Proteomes" id="UP000494256"/>
    </source>
</evidence>
<sequence length="166" mass="18520">MTADIVEDSEDSGTLVREVTKTGVEVWWRELCVRRSAVRYRRRAVRGLRCAPSSKIRAISTCAGVTASAVILTTSPDLRYRLLTASTATRALFATLDNRRNQSPVPLSFKDVQMRTPSPINMSNAHFFSCSKYPLNSCCVKNLLLLQSDGGEGRPAARERYVNKHK</sequence>
<dbReference type="EMBL" id="CADEBD010000034">
    <property type="protein sequence ID" value="CAB3220053.1"/>
    <property type="molecule type" value="Genomic_DNA"/>
</dbReference>
<organism evidence="1 2">
    <name type="scientific">Arctia plantaginis</name>
    <name type="common">Wood tiger moth</name>
    <name type="synonym">Phalaena plantaginis</name>
    <dbReference type="NCBI Taxonomy" id="874455"/>
    <lineage>
        <taxon>Eukaryota</taxon>
        <taxon>Metazoa</taxon>
        <taxon>Ecdysozoa</taxon>
        <taxon>Arthropoda</taxon>
        <taxon>Hexapoda</taxon>
        <taxon>Insecta</taxon>
        <taxon>Pterygota</taxon>
        <taxon>Neoptera</taxon>
        <taxon>Endopterygota</taxon>
        <taxon>Lepidoptera</taxon>
        <taxon>Glossata</taxon>
        <taxon>Ditrysia</taxon>
        <taxon>Noctuoidea</taxon>
        <taxon>Erebidae</taxon>
        <taxon>Arctiinae</taxon>
        <taxon>Arctia</taxon>
    </lineage>
</organism>
<reference evidence="1 2" key="1">
    <citation type="submission" date="2020-04" db="EMBL/GenBank/DDBJ databases">
        <authorList>
            <person name="Wallbank WR R."/>
            <person name="Pardo Diaz C."/>
            <person name="Kozak K."/>
            <person name="Martin S."/>
            <person name="Jiggins C."/>
            <person name="Moest M."/>
            <person name="Warren A I."/>
            <person name="Byers J.R.P. K."/>
            <person name="Montejo-Kovacevich G."/>
            <person name="Yen C E."/>
        </authorList>
    </citation>
    <scope>NUCLEOTIDE SEQUENCE [LARGE SCALE GENOMIC DNA]</scope>
</reference>
<dbReference type="OrthoDB" id="425681at2759"/>
<proteinExistence type="predicted"/>
<gene>
    <name evidence="1" type="ORF">APLA_LOCUS152</name>
</gene>
<comment type="caution">
    <text evidence="1">The sequence shown here is derived from an EMBL/GenBank/DDBJ whole genome shotgun (WGS) entry which is preliminary data.</text>
</comment>
<dbReference type="Proteomes" id="UP000494256">
    <property type="component" value="Unassembled WGS sequence"/>
</dbReference>